<dbReference type="Pfam" id="PF03401">
    <property type="entry name" value="TctC"/>
    <property type="match status" value="1"/>
</dbReference>
<comment type="similarity">
    <text evidence="1">Belongs to the UPF0065 (bug) family.</text>
</comment>
<evidence type="ECO:0000313" key="3">
    <source>
        <dbReference type="Proteomes" id="UP000269692"/>
    </source>
</evidence>
<dbReference type="Gene3D" id="3.40.190.10">
    <property type="entry name" value="Periplasmic binding protein-like II"/>
    <property type="match status" value="1"/>
</dbReference>
<organism evidence="2 3">
    <name type="scientific">Xanthobacter tagetidis</name>
    <dbReference type="NCBI Taxonomy" id="60216"/>
    <lineage>
        <taxon>Bacteria</taxon>
        <taxon>Pseudomonadati</taxon>
        <taxon>Pseudomonadota</taxon>
        <taxon>Alphaproteobacteria</taxon>
        <taxon>Hyphomicrobiales</taxon>
        <taxon>Xanthobacteraceae</taxon>
        <taxon>Xanthobacter</taxon>
    </lineage>
</organism>
<gene>
    <name evidence="2" type="ORF">D9R14_22285</name>
</gene>
<dbReference type="Gene3D" id="3.40.190.150">
    <property type="entry name" value="Bordetella uptake gene, domain 1"/>
    <property type="match status" value="1"/>
</dbReference>
<proteinExistence type="inferred from homology"/>
<dbReference type="AlphaFoldDB" id="A0A3L6ZVI9"/>
<dbReference type="PANTHER" id="PTHR42928">
    <property type="entry name" value="TRICARBOXYLATE-BINDING PROTEIN"/>
    <property type="match status" value="1"/>
</dbReference>
<accession>A0A3L6ZVI9</accession>
<keyword evidence="3" id="KW-1185">Reference proteome</keyword>
<dbReference type="SUPFAM" id="SSF53850">
    <property type="entry name" value="Periplasmic binding protein-like II"/>
    <property type="match status" value="1"/>
</dbReference>
<sequence>MAGPVKAETFPTRTVTIVVPFSAGGSTDTVARLVATNLQGQFGQPFVVENKPGASGNIAASYVARSAPDGYTLFMGTSTSIANMSLFKNLNYDMLTDFVPVSQTVYTPLVMIVNPNSPAKTFQDFLKMAKEAKQPLTYGSGGSGTSQHLAGALFENLADVKMVHVPYKGAAPAVTDLMGGQIDVMFSPLVDAIGYIRGGKLRALALTTPKESAQLPGVPTLASALAGFDVPTWNGIFAPAKTPPAIVDALSKAIQKAMREPDMIKTVEGQGSDPVGSTPAEFKSFVEKEQKVWQRLVEISGAKVE</sequence>
<reference evidence="2 3" key="1">
    <citation type="submission" date="2018-10" db="EMBL/GenBank/DDBJ databases">
        <title>Xanthobacter tagetidis genome sequencing and assembly.</title>
        <authorList>
            <person name="Maclea K.S."/>
            <person name="Goen A.E."/>
            <person name="Fatima S.A."/>
        </authorList>
    </citation>
    <scope>NUCLEOTIDE SEQUENCE [LARGE SCALE GENOMIC DNA]</scope>
    <source>
        <strain evidence="2 3">ATCC 700314</strain>
    </source>
</reference>
<dbReference type="Proteomes" id="UP000269692">
    <property type="component" value="Unassembled WGS sequence"/>
</dbReference>
<dbReference type="PIRSF" id="PIRSF017082">
    <property type="entry name" value="YflP"/>
    <property type="match status" value="1"/>
</dbReference>
<dbReference type="PANTHER" id="PTHR42928:SF5">
    <property type="entry name" value="BLR1237 PROTEIN"/>
    <property type="match status" value="1"/>
</dbReference>
<dbReference type="InterPro" id="IPR005064">
    <property type="entry name" value="BUG"/>
</dbReference>
<dbReference type="EMBL" id="RCTF01000030">
    <property type="protein sequence ID" value="RLP71828.1"/>
    <property type="molecule type" value="Genomic_DNA"/>
</dbReference>
<dbReference type="OrthoDB" id="8443386at2"/>
<evidence type="ECO:0000313" key="2">
    <source>
        <dbReference type="EMBL" id="RLP71828.1"/>
    </source>
</evidence>
<name>A0A3L6ZVI9_9HYPH</name>
<evidence type="ECO:0000256" key="1">
    <source>
        <dbReference type="ARBA" id="ARBA00006987"/>
    </source>
</evidence>
<dbReference type="InterPro" id="IPR042100">
    <property type="entry name" value="Bug_dom1"/>
</dbReference>
<dbReference type="CDD" id="cd13578">
    <property type="entry name" value="PBP2_Bug27"/>
    <property type="match status" value="1"/>
</dbReference>
<protein>
    <submittedName>
        <fullName evidence="2">Tripartite tricarboxylate transporter substrate binding protein</fullName>
    </submittedName>
</protein>
<comment type="caution">
    <text evidence="2">The sequence shown here is derived from an EMBL/GenBank/DDBJ whole genome shotgun (WGS) entry which is preliminary data.</text>
</comment>